<organism evidence="2 3">
    <name type="scientific">Trachymyrmex cornetzi</name>
    <dbReference type="NCBI Taxonomy" id="471704"/>
    <lineage>
        <taxon>Eukaryota</taxon>
        <taxon>Metazoa</taxon>
        <taxon>Ecdysozoa</taxon>
        <taxon>Arthropoda</taxon>
        <taxon>Hexapoda</taxon>
        <taxon>Insecta</taxon>
        <taxon>Pterygota</taxon>
        <taxon>Neoptera</taxon>
        <taxon>Endopterygota</taxon>
        <taxon>Hymenoptera</taxon>
        <taxon>Apocrita</taxon>
        <taxon>Aculeata</taxon>
        <taxon>Formicoidea</taxon>
        <taxon>Formicidae</taxon>
        <taxon>Myrmicinae</taxon>
        <taxon>Trachymyrmex</taxon>
    </lineage>
</organism>
<dbReference type="EMBL" id="KQ980924">
    <property type="protein sequence ID" value="KYN11406.1"/>
    <property type="molecule type" value="Genomic_DNA"/>
</dbReference>
<dbReference type="AlphaFoldDB" id="A0A151IV36"/>
<proteinExistence type="predicted"/>
<dbReference type="InterPro" id="IPR036397">
    <property type="entry name" value="RNaseH_sf"/>
</dbReference>
<dbReference type="PANTHER" id="PTHR46060:SF1">
    <property type="entry name" value="MARINER MOS1 TRANSPOSASE-LIKE PROTEIN"/>
    <property type="match status" value="1"/>
</dbReference>
<accession>A0A151IV36</accession>
<evidence type="ECO:0000313" key="3">
    <source>
        <dbReference type="Proteomes" id="UP000078492"/>
    </source>
</evidence>
<sequence>MEKRVCINFCVKNGIKCSKTLEMLTVAYGESTLSKKNVYKWYKLFQEGRENVNDEPRSGRPSTSKTDENVQEVKEIVLKNRRITIREIADDLNISFGSCQSILTDVLGMTRVSAKFVPKLLNFDQKQRRMNIAQDMLNDVNDDPDLLKRVITVSSFLAKNNTVIMPQPPYSPDLAPCDFFLFPKLKRPMKERRFATIEEIKAASLEELKAIPKSAFQKCFDDWKKRWHKCLVSEGDYFEGDNIILDE</sequence>
<dbReference type="InterPro" id="IPR041426">
    <property type="entry name" value="Mos1_HTH"/>
</dbReference>
<evidence type="ECO:0000313" key="2">
    <source>
        <dbReference type="EMBL" id="KYN11406.1"/>
    </source>
</evidence>
<gene>
    <name evidence="2" type="ORF">ALC57_16419</name>
</gene>
<feature type="domain" description="Mos1 transposase HTH" evidence="1">
    <location>
        <begin position="4"/>
        <end position="48"/>
    </location>
</feature>
<dbReference type="InterPro" id="IPR052709">
    <property type="entry name" value="Transposase-MT_Hybrid"/>
</dbReference>
<reference evidence="2 3" key="1">
    <citation type="submission" date="2015-09" db="EMBL/GenBank/DDBJ databases">
        <title>Trachymyrmex cornetzi WGS genome.</title>
        <authorList>
            <person name="Nygaard S."/>
            <person name="Hu H."/>
            <person name="Boomsma J."/>
            <person name="Zhang G."/>
        </authorList>
    </citation>
    <scope>NUCLEOTIDE SEQUENCE [LARGE SCALE GENOMIC DNA]</scope>
    <source>
        <strain evidence="2">Tcor2-1</strain>
        <tissue evidence="2">Whole body</tissue>
    </source>
</reference>
<dbReference type="Gene3D" id="1.10.10.1450">
    <property type="match status" value="1"/>
</dbReference>
<dbReference type="STRING" id="471704.A0A151IV36"/>
<dbReference type="Proteomes" id="UP000078492">
    <property type="component" value="Unassembled WGS sequence"/>
</dbReference>
<dbReference type="GO" id="GO:0003676">
    <property type="term" value="F:nucleic acid binding"/>
    <property type="evidence" value="ECO:0007669"/>
    <property type="project" value="InterPro"/>
</dbReference>
<protein>
    <recommendedName>
        <fullName evidence="1">Mos1 transposase HTH domain-containing protein</fullName>
    </recommendedName>
</protein>
<dbReference type="PANTHER" id="PTHR46060">
    <property type="entry name" value="MARINER MOS1 TRANSPOSASE-LIKE PROTEIN"/>
    <property type="match status" value="1"/>
</dbReference>
<dbReference type="Gene3D" id="3.30.420.10">
    <property type="entry name" value="Ribonuclease H-like superfamily/Ribonuclease H"/>
    <property type="match status" value="1"/>
</dbReference>
<name>A0A151IV36_9HYME</name>
<evidence type="ECO:0000259" key="1">
    <source>
        <dbReference type="Pfam" id="PF17906"/>
    </source>
</evidence>
<dbReference type="Pfam" id="PF17906">
    <property type="entry name" value="HTH_48"/>
    <property type="match status" value="1"/>
</dbReference>
<keyword evidence="3" id="KW-1185">Reference proteome</keyword>